<comment type="similarity">
    <text evidence="1">Belongs to the LytR/CpsA/Psr (LCP) family.</text>
</comment>
<dbReference type="Pfam" id="PF03816">
    <property type="entry name" value="LytR_cpsA_psr"/>
    <property type="match status" value="1"/>
</dbReference>
<dbReference type="EMBL" id="JANFNG010000049">
    <property type="protein sequence ID" value="MCQ4085034.1"/>
    <property type="molecule type" value="Genomic_DNA"/>
</dbReference>
<evidence type="ECO:0000259" key="4">
    <source>
        <dbReference type="Pfam" id="PF13399"/>
    </source>
</evidence>
<dbReference type="NCBIfam" id="TIGR00350">
    <property type="entry name" value="lytR_cpsA_psr"/>
    <property type="match status" value="1"/>
</dbReference>
<dbReference type="InterPro" id="IPR027381">
    <property type="entry name" value="LytR/CpsA/Psr_C"/>
</dbReference>
<dbReference type="Proteomes" id="UP001057702">
    <property type="component" value="Unassembled WGS sequence"/>
</dbReference>
<evidence type="ECO:0000259" key="3">
    <source>
        <dbReference type="Pfam" id="PF03816"/>
    </source>
</evidence>
<evidence type="ECO:0000313" key="5">
    <source>
        <dbReference type="EMBL" id="MCQ4085034.1"/>
    </source>
</evidence>
<evidence type="ECO:0000313" key="6">
    <source>
        <dbReference type="Proteomes" id="UP001057702"/>
    </source>
</evidence>
<dbReference type="RefSeq" id="WP_255924125.1">
    <property type="nucleotide sequence ID" value="NZ_JANFNG010000049.1"/>
</dbReference>
<organism evidence="5 6">
    <name type="scientific">Streptomyces humicola</name>
    <dbReference type="NCBI Taxonomy" id="2953240"/>
    <lineage>
        <taxon>Bacteria</taxon>
        <taxon>Bacillati</taxon>
        <taxon>Actinomycetota</taxon>
        <taxon>Actinomycetes</taxon>
        <taxon>Kitasatosporales</taxon>
        <taxon>Streptomycetaceae</taxon>
        <taxon>Streptomyces</taxon>
    </lineage>
</organism>
<dbReference type="Gene3D" id="3.30.70.2390">
    <property type="match status" value="1"/>
</dbReference>
<feature type="compositionally biased region" description="Low complexity" evidence="2">
    <location>
        <begin position="158"/>
        <end position="173"/>
    </location>
</feature>
<feature type="domain" description="Cell envelope-related transcriptional attenuator" evidence="3">
    <location>
        <begin position="118"/>
        <end position="285"/>
    </location>
</feature>
<feature type="region of interest" description="Disordered" evidence="2">
    <location>
        <begin position="1"/>
        <end position="33"/>
    </location>
</feature>
<name>A0ABT1Q530_9ACTN</name>
<feature type="compositionally biased region" description="Low complexity" evidence="2">
    <location>
        <begin position="1"/>
        <end position="14"/>
    </location>
</feature>
<dbReference type="InterPro" id="IPR050922">
    <property type="entry name" value="LytR/CpsA/Psr_CW_biosynth"/>
</dbReference>
<accession>A0ABT1Q530</accession>
<dbReference type="Pfam" id="PF13399">
    <property type="entry name" value="LytR_C"/>
    <property type="match status" value="1"/>
</dbReference>
<dbReference type="PANTHER" id="PTHR33392:SF6">
    <property type="entry name" value="POLYISOPRENYL-TEICHOIC ACID--PEPTIDOGLYCAN TEICHOIC ACID TRANSFERASE TAGU"/>
    <property type="match status" value="1"/>
</dbReference>
<dbReference type="PANTHER" id="PTHR33392">
    <property type="entry name" value="POLYISOPRENYL-TEICHOIC ACID--PEPTIDOGLYCAN TEICHOIC ACID TRANSFERASE TAGU"/>
    <property type="match status" value="1"/>
</dbReference>
<feature type="region of interest" description="Disordered" evidence="2">
    <location>
        <begin position="144"/>
        <end position="177"/>
    </location>
</feature>
<evidence type="ECO:0000256" key="2">
    <source>
        <dbReference type="SAM" id="MobiDB-lite"/>
    </source>
</evidence>
<keyword evidence="6" id="KW-1185">Reference proteome</keyword>
<sequence length="511" mass="54688">MQGPALGRRTGARPAPRHAPRLAPHSTPRHAAVRRKRRMMRLAGVVSLAVLTTSGLSNAAISSLGEHIARIDAFGGLDHRPPPDPGTTFLLVGTDGRDSITPAEKRLYHLGGWACHCTDTIMLAHLSADRSRLSVVSIPRDTYVRLPNRGPGDGRRPGTGTSTSTSTSTSPGTHPARINAAYAEGGPSLTVRMVEQLTQVHIDHYLEMDFTSFMQTVDALGGVPVCTARPLHDPKSGLVLPAGTTVLGGGRALEYVRSRYVDGTSDFGRMERQQRFMAQVIQRATSSGVLLDPSRLARTVNTALASVRADKQLSSADLLNLAQAMRNFSPSSSEFTTVPVANAHFRVPHVGTTVTWNQKAASKLFDAVRHDHPLAVHHRKRHAPQGIPVDVDPATINVEVMNGTGRPGLALRTAEALHATGFSAWAVSGVPQKAARTVISYDPRWDDSMRSLATALPGSVLHAVKGQGPVMRVTVGSAYRSVRQVRTDDPTPWVDDSTGIAALTGDQVVCS</sequence>
<reference evidence="5" key="1">
    <citation type="submission" date="2022-06" db="EMBL/GenBank/DDBJ databases">
        <title>Draft genome sequence of Streptomyces sp. RB6PN25 isolated from peat swamp forest in Thailand.</title>
        <authorList>
            <person name="Duangmal K."/>
            <person name="Klaysubun C."/>
        </authorList>
    </citation>
    <scope>NUCLEOTIDE SEQUENCE</scope>
    <source>
        <strain evidence="5">RB6PN25</strain>
    </source>
</reference>
<dbReference type="Gene3D" id="3.40.630.190">
    <property type="entry name" value="LCP protein"/>
    <property type="match status" value="1"/>
</dbReference>
<feature type="domain" description="LytR/CpsA/Psr regulator C-terminal" evidence="4">
    <location>
        <begin position="396"/>
        <end position="479"/>
    </location>
</feature>
<comment type="caution">
    <text evidence="5">The sequence shown here is derived from an EMBL/GenBank/DDBJ whole genome shotgun (WGS) entry which is preliminary data.</text>
</comment>
<proteinExistence type="inferred from homology"/>
<protein>
    <submittedName>
        <fullName evidence="5">LCP family protein</fullName>
    </submittedName>
</protein>
<evidence type="ECO:0000256" key="1">
    <source>
        <dbReference type="ARBA" id="ARBA00006068"/>
    </source>
</evidence>
<gene>
    <name evidence="5" type="ORF">NGB36_31855</name>
</gene>
<dbReference type="InterPro" id="IPR004474">
    <property type="entry name" value="LytR_CpsA_psr"/>
</dbReference>